<evidence type="ECO:0000313" key="4">
    <source>
        <dbReference type="Proteomes" id="UP001345219"/>
    </source>
</evidence>
<feature type="region of interest" description="Disordered" evidence="1">
    <location>
        <begin position="103"/>
        <end position="139"/>
    </location>
</feature>
<evidence type="ECO:0000313" key="3">
    <source>
        <dbReference type="EMBL" id="KAK4751801.1"/>
    </source>
</evidence>
<feature type="region of interest" description="Disordered" evidence="1">
    <location>
        <begin position="262"/>
        <end position="285"/>
    </location>
</feature>
<comment type="caution">
    <text evidence="3">The sequence shown here is derived from an EMBL/GenBank/DDBJ whole genome shotgun (WGS) entry which is preliminary data.</text>
</comment>
<feature type="region of interest" description="Disordered" evidence="1">
    <location>
        <begin position="1"/>
        <end position="23"/>
    </location>
</feature>
<evidence type="ECO:0000259" key="2">
    <source>
        <dbReference type="Pfam" id="PF05678"/>
    </source>
</evidence>
<sequence>MASRSVESSSSGEELSIVGNRDDYSLKHIHTNKLSHKISKTLNRKPAVPGNLDPQLLPDLARRFTGGGAAAIEYQNAPPQLPQQPPVYNISKSDFRDVVQRLTGATPPTLPPQDPPAQPPTAALAQSPRPPPSISSRLHRIRPPPLAQLTARPPPIIQSIVDPIISAAGSNPVGRQGPPLSPLPPLPGVHLAAESPVSAYMRRLRSSPFVDPNPSNQMSCLSPLAPPPLRWPAEQVILIPPEAAITSPYRLIPPVPLFPPTSPSQPTGFPFPQLPLSPTVPSPKP</sequence>
<dbReference type="EMBL" id="JAXIOK010000016">
    <property type="protein sequence ID" value="KAK4751801.1"/>
    <property type="molecule type" value="Genomic_DNA"/>
</dbReference>
<feature type="domain" description="VQ" evidence="2">
    <location>
        <begin position="84"/>
        <end position="107"/>
    </location>
</feature>
<gene>
    <name evidence="3" type="ORF">SAY87_020599</name>
</gene>
<dbReference type="Proteomes" id="UP001345219">
    <property type="component" value="Chromosome 16"/>
</dbReference>
<feature type="compositionally biased region" description="Low complexity" evidence="1">
    <location>
        <begin position="1"/>
        <end position="16"/>
    </location>
</feature>
<protein>
    <recommendedName>
        <fullName evidence="2">VQ domain-containing protein</fullName>
    </recommendedName>
</protein>
<reference evidence="3 4" key="1">
    <citation type="journal article" date="2023" name="Hortic Res">
        <title>Pangenome of water caltrop reveals structural variations and asymmetric subgenome divergence after allopolyploidization.</title>
        <authorList>
            <person name="Zhang X."/>
            <person name="Chen Y."/>
            <person name="Wang L."/>
            <person name="Yuan Y."/>
            <person name="Fang M."/>
            <person name="Shi L."/>
            <person name="Lu R."/>
            <person name="Comes H.P."/>
            <person name="Ma Y."/>
            <person name="Chen Y."/>
            <person name="Huang G."/>
            <person name="Zhou Y."/>
            <person name="Zheng Z."/>
            <person name="Qiu Y."/>
        </authorList>
    </citation>
    <scope>NUCLEOTIDE SEQUENCE [LARGE SCALE GENOMIC DNA]</scope>
    <source>
        <tissue evidence="3">Roots</tissue>
    </source>
</reference>
<name>A0AAN7PPD0_9MYRT</name>
<dbReference type="InterPro" id="IPR039612">
    <property type="entry name" value="VQ_5/9/14"/>
</dbReference>
<feature type="compositionally biased region" description="Pro residues" evidence="1">
    <location>
        <begin position="108"/>
        <end position="119"/>
    </location>
</feature>
<organism evidence="3 4">
    <name type="scientific">Trapa incisa</name>
    <dbReference type="NCBI Taxonomy" id="236973"/>
    <lineage>
        <taxon>Eukaryota</taxon>
        <taxon>Viridiplantae</taxon>
        <taxon>Streptophyta</taxon>
        <taxon>Embryophyta</taxon>
        <taxon>Tracheophyta</taxon>
        <taxon>Spermatophyta</taxon>
        <taxon>Magnoliopsida</taxon>
        <taxon>eudicotyledons</taxon>
        <taxon>Gunneridae</taxon>
        <taxon>Pentapetalae</taxon>
        <taxon>rosids</taxon>
        <taxon>malvids</taxon>
        <taxon>Myrtales</taxon>
        <taxon>Lythraceae</taxon>
        <taxon>Trapa</taxon>
    </lineage>
</organism>
<keyword evidence="4" id="KW-1185">Reference proteome</keyword>
<evidence type="ECO:0000256" key="1">
    <source>
        <dbReference type="SAM" id="MobiDB-lite"/>
    </source>
</evidence>
<proteinExistence type="predicted"/>
<dbReference type="Pfam" id="PF05678">
    <property type="entry name" value="VQ"/>
    <property type="match status" value="1"/>
</dbReference>
<dbReference type="PANTHER" id="PTHR33783">
    <property type="entry name" value="PROTEIN HAIKU1"/>
    <property type="match status" value="1"/>
</dbReference>
<feature type="compositionally biased region" description="Pro residues" evidence="1">
    <location>
        <begin position="272"/>
        <end position="285"/>
    </location>
</feature>
<dbReference type="AlphaFoldDB" id="A0AAN7PPD0"/>
<dbReference type="PANTHER" id="PTHR33783:SF4">
    <property type="entry name" value="VQ MOTIF-CONTAINING PROTEIN 9"/>
    <property type="match status" value="1"/>
</dbReference>
<accession>A0AAN7PPD0</accession>
<dbReference type="InterPro" id="IPR008889">
    <property type="entry name" value="VQ"/>
</dbReference>